<feature type="transmembrane region" description="Helical" evidence="1">
    <location>
        <begin position="66"/>
        <end position="87"/>
    </location>
</feature>
<keyword evidence="1" id="KW-0812">Transmembrane</keyword>
<accession>A0A151ZJG6</accession>
<gene>
    <name evidence="2" type="ORF">DLAC_04328</name>
</gene>
<keyword evidence="1" id="KW-1133">Transmembrane helix</keyword>
<dbReference type="Proteomes" id="UP000076078">
    <property type="component" value="Unassembled WGS sequence"/>
</dbReference>
<dbReference type="AlphaFoldDB" id="A0A151ZJG6"/>
<evidence type="ECO:0008006" key="4">
    <source>
        <dbReference type="Google" id="ProtNLM"/>
    </source>
</evidence>
<keyword evidence="1" id="KW-0472">Membrane</keyword>
<reference evidence="2 3" key="1">
    <citation type="submission" date="2015-12" db="EMBL/GenBank/DDBJ databases">
        <title>Dictyostelia acquired genes for synthesis and detection of signals that induce cell-type specialization by lateral gene transfer from prokaryotes.</title>
        <authorList>
            <person name="Gloeckner G."/>
            <person name="Schaap P."/>
        </authorList>
    </citation>
    <scope>NUCLEOTIDE SEQUENCE [LARGE SCALE GENOMIC DNA]</scope>
    <source>
        <strain evidence="2 3">TK</strain>
    </source>
</reference>
<keyword evidence="3" id="KW-1185">Reference proteome</keyword>
<name>A0A151ZJG6_TIELA</name>
<organism evidence="2 3">
    <name type="scientific">Tieghemostelium lacteum</name>
    <name type="common">Slime mold</name>
    <name type="synonym">Dictyostelium lacteum</name>
    <dbReference type="NCBI Taxonomy" id="361077"/>
    <lineage>
        <taxon>Eukaryota</taxon>
        <taxon>Amoebozoa</taxon>
        <taxon>Evosea</taxon>
        <taxon>Eumycetozoa</taxon>
        <taxon>Dictyostelia</taxon>
        <taxon>Dictyosteliales</taxon>
        <taxon>Raperosteliaceae</taxon>
        <taxon>Tieghemostelium</taxon>
    </lineage>
</organism>
<sequence length="155" mass="18333">MLTQTPLTTNSFTIHSGPNSLFTNHGWSLDVDREYLSQFLSSVQINYIDTCIDKFNNIFYQPKEKWWRFLAMALLFLATVALILYLVNYLNEQQHPNYNIKFSCENSKKSHYKLRFYYPIISQSIVNPYQFSLPYQQQQQYNPPNSNITTPLLIV</sequence>
<evidence type="ECO:0000256" key="1">
    <source>
        <dbReference type="SAM" id="Phobius"/>
    </source>
</evidence>
<evidence type="ECO:0000313" key="2">
    <source>
        <dbReference type="EMBL" id="KYQ94055.1"/>
    </source>
</evidence>
<evidence type="ECO:0000313" key="3">
    <source>
        <dbReference type="Proteomes" id="UP000076078"/>
    </source>
</evidence>
<dbReference type="EMBL" id="LODT01000022">
    <property type="protein sequence ID" value="KYQ94055.1"/>
    <property type="molecule type" value="Genomic_DNA"/>
</dbReference>
<proteinExistence type="predicted"/>
<dbReference type="InParanoid" id="A0A151ZJG6"/>
<comment type="caution">
    <text evidence="2">The sequence shown here is derived from an EMBL/GenBank/DDBJ whole genome shotgun (WGS) entry which is preliminary data.</text>
</comment>
<protein>
    <recommendedName>
        <fullName evidence="4">Transmembrane protein</fullName>
    </recommendedName>
</protein>